<comment type="caution">
    <text evidence="2">The sequence shown here is derived from an EMBL/GenBank/DDBJ whole genome shotgun (WGS) entry which is preliminary data.</text>
</comment>
<feature type="compositionally biased region" description="Acidic residues" evidence="1">
    <location>
        <begin position="76"/>
        <end position="99"/>
    </location>
</feature>
<protein>
    <submittedName>
        <fullName evidence="2">Uncharacterized protein</fullName>
    </submittedName>
</protein>
<organism evidence="2 3">
    <name type="scientific">candidate division MSBL1 archaeon SCGC-AAA259E19</name>
    <dbReference type="NCBI Taxonomy" id="1698264"/>
    <lineage>
        <taxon>Archaea</taxon>
        <taxon>Methanobacteriati</taxon>
        <taxon>Methanobacteriota</taxon>
        <taxon>candidate division MSBL1</taxon>
    </lineage>
</organism>
<sequence>MWGSEVGSHSKRGTGFFVPERRNRPEDPIQDVVPKSTRKIPKGGENLEVKVKQQFRHEGKEFEEGEKISPIGPNGEAEETEEEGETIWNEMEESLDGDPELPSRWNLSREDVKNGEVSPPDVEDLLSSSQPSQPRNDPRLGFFRGTSTPCKPFAYPRTLERERFERVKRNMEKTCLIFYSYP</sequence>
<name>A0A133UK11_9EURY</name>
<proteinExistence type="predicted"/>
<feature type="region of interest" description="Disordered" evidence="1">
    <location>
        <begin position="1"/>
        <end position="147"/>
    </location>
</feature>
<dbReference type="EMBL" id="LHXO01000057">
    <property type="protein sequence ID" value="KXA94450.1"/>
    <property type="molecule type" value="Genomic_DNA"/>
</dbReference>
<gene>
    <name evidence="2" type="ORF">AKJ65_04345</name>
</gene>
<evidence type="ECO:0000256" key="1">
    <source>
        <dbReference type="SAM" id="MobiDB-lite"/>
    </source>
</evidence>
<evidence type="ECO:0000313" key="3">
    <source>
        <dbReference type="Proteomes" id="UP000070284"/>
    </source>
</evidence>
<dbReference type="Proteomes" id="UP000070284">
    <property type="component" value="Unassembled WGS sequence"/>
</dbReference>
<evidence type="ECO:0000313" key="2">
    <source>
        <dbReference type="EMBL" id="KXA94450.1"/>
    </source>
</evidence>
<reference evidence="2 3" key="1">
    <citation type="journal article" date="2016" name="Sci. Rep.">
        <title>Metabolic traits of an uncultured archaeal lineage -MSBL1- from brine pools of the Red Sea.</title>
        <authorList>
            <person name="Mwirichia R."/>
            <person name="Alam I."/>
            <person name="Rashid M."/>
            <person name="Vinu M."/>
            <person name="Ba-Alawi W."/>
            <person name="Anthony Kamau A."/>
            <person name="Kamanda Ngugi D."/>
            <person name="Goker M."/>
            <person name="Klenk H.P."/>
            <person name="Bajic V."/>
            <person name="Stingl U."/>
        </authorList>
    </citation>
    <scope>NUCLEOTIDE SEQUENCE [LARGE SCALE GENOMIC DNA]</scope>
    <source>
        <strain evidence="2">SCGC-AAA259E19</strain>
    </source>
</reference>
<keyword evidence="3" id="KW-1185">Reference proteome</keyword>
<feature type="compositionally biased region" description="Polar residues" evidence="1">
    <location>
        <begin position="126"/>
        <end position="135"/>
    </location>
</feature>
<accession>A0A133UK11</accession>
<feature type="compositionally biased region" description="Basic and acidic residues" evidence="1">
    <location>
        <begin position="45"/>
        <end position="67"/>
    </location>
</feature>
<dbReference type="AlphaFoldDB" id="A0A133UK11"/>